<dbReference type="AlphaFoldDB" id="A0A563W4G4"/>
<proteinExistence type="predicted"/>
<protein>
    <submittedName>
        <fullName evidence="1">Uncharacterized protein</fullName>
    </submittedName>
</protein>
<sequence length="32" mass="3675">MLLKHKIKVLSESKTEIVTATESFSYQDYADV</sequence>
<reference evidence="1 2" key="1">
    <citation type="submission" date="2019-01" db="EMBL/GenBank/DDBJ databases">
        <authorList>
            <person name="Brito A."/>
        </authorList>
    </citation>
    <scope>NUCLEOTIDE SEQUENCE [LARGE SCALE GENOMIC DNA]</scope>
    <source>
        <strain evidence="1">1</strain>
    </source>
</reference>
<evidence type="ECO:0000313" key="2">
    <source>
        <dbReference type="Proteomes" id="UP000320055"/>
    </source>
</evidence>
<gene>
    <name evidence="1" type="ORF">H1P_820005</name>
</gene>
<accession>A0A563W4G4</accession>
<dbReference type="EMBL" id="CAACVJ010000690">
    <property type="protein sequence ID" value="VEP18578.1"/>
    <property type="molecule type" value="Genomic_DNA"/>
</dbReference>
<keyword evidence="2" id="KW-1185">Reference proteome</keyword>
<dbReference type="Proteomes" id="UP000320055">
    <property type="component" value="Unassembled WGS sequence"/>
</dbReference>
<organism evidence="1 2">
    <name type="scientific">Hyella patelloides LEGE 07179</name>
    <dbReference type="NCBI Taxonomy" id="945734"/>
    <lineage>
        <taxon>Bacteria</taxon>
        <taxon>Bacillati</taxon>
        <taxon>Cyanobacteriota</taxon>
        <taxon>Cyanophyceae</taxon>
        <taxon>Pleurocapsales</taxon>
        <taxon>Hyellaceae</taxon>
        <taxon>Hyella</taxon>
    </lineage>
</organism>
<evidence type="ECO:0000313" key="1">
    <source>
        <dbReference type="EMBL" id="VEP18578.1"/>
    </source>
</evidence>
<name>A0A563W4G4_9CYAN</name>